<dbReference type="InterPro" id="IPR011227">
    <property type="entry name" value="UCP029730"/>
</dbReference>
<keyword evidence="1" id="KW-0378">Hydrolase</keyword>
<evidence type="ECO:0000313" key="1">
    <source>
        <dbReference type="EMBL" id="EGV18225.1"/>
    </source>
</evidence>
<dbReference type="GO" id="GO:0016787">
    <property type="term" value="F:hydrolase activity"/>
    <property type="evidence" value="ECO:0007669"/>
    <property type="project" value="UniProtKB-KW"/>
</dbReference>
<dbReference type="AlphaFoldDB" id="F9UCW2"/>
<dbReference type="STRING" id="768671.ThimaDRAFT_2764"/>
<dbReference type="Pfam" id="PF05013">
    <property type="entry name" value="FGase"/>
    <property type="match status" value="1"/>
</dbReference>
<proteinExistence type="predicted"/>
<keyword evidence="2" id="KW-1185">Reference proteome</keyword>
<accession>F9UCW2</accession>
<dbReference type="RefSeq" id="WP_007193637.1">
    <property type="nucleotide sequence ID" value="NZ_AFWV01000008.1"/>
</dbReference>
<dbReference type="SUPFAM" id="SSF53187">
    <property type="entry name" value="Zn-dependent exopeptidases"/>
    <property type="match status" value="1"/>
</dbReference>
<protein>
    <submittedName>
        <fullName evidence="1">N-formylglutamate amidohydrolase</fullName>
    </submittedName>
</protein>
<dbReference type="PATRIC" id="fig|768671.3.peg.2923"/>
<dbReference type="eggNOG" id="COG3931">
    <property type="taxonomic scope" value="Bacteria"/>
</dbReference>
<dbReference type="PIRSF" id="PIRSF029730">
    <property type="entry name" value="UCP029730"/>
    <property type="match status" value="1"/>
</dbReference>
<reference evidence="1 2" key="1">
    <citation type="submission" date="2011-06" db="EMBL/GenBank/DDBJ databases">
        <title>The draft genome of Thiocapsa marina 5811.</title>
        <authorList>
            <consortium name="US DOE Joint Genome Institute (JGI-PGF)"/>
            <person name="Lucas S."/>
            <person name="Han J."/>
            <person name="Cheng J.-F."/>
            <person name="Goodwin L."/>
            <person name="Pitluck S."/>
            <person name="Peters L."/>
            <person name="Land M.L."/>
            <person name="Hauser L."/>
            <person name="Vogl K."/>
            <person name="Liu Z."/>
            <person name="Imhoff J."/>
            <person name="Thiel V."/>
            <person name="Frigaard N.-U."/>
            <person name="Bryant D."/>
            <person name="Woyke T.J."/>
        </authorList>
    </citation>
    <scope>NUCLEOTIDE SEQUENCE [LARGE SCALE GENOMIC DNA]</scope>
    <source>
        <strain evidence="1 2">5811</strain>
    </source>
</reference>
<dbReference type="OrthoDB" id="9815326at2"/>
<evidence type="ECO:0000313" key="2">
    <source>
        <dbReference type="Proteomes" id="UP000005459"/>
    </source>
</evidence>
<dbReference type="Gene3D" id="3.40.630.40">
    <property type="entry name" value="Zn-dependent exopeptidases"/>
    <property type="match status" value="1"/>
</dbReference>
<gene>
    <name evidence="1" type="ORF">ThimaDRAFT_2764</name>
</gene>
<dbReference type="EMBL" id="AFWV01000008">
    <property type="protein sequence ID" value="EGV18225.1"/>
    <property type="molecule type" value="Genomic_DNA"/>
</dbReference>
<name>F9UCW2_9GAMM</name>
<sequence>MSAAPRGHAESGLLDPDEPPAFAIVNARGAGSAILVCDHASNRIPRRLSTLGLAPEQLADHIGWDPGAAEVAQRLSAELDAPLVQSGYSRLVIDCNRPLDNAASIAEQSAGIQVPGNLGLSARARAARVEALFRPYHEAIDRLLDARSDRPSLLLSIHSFTPVLHGEQRPWPVGVSHWRDRRFAALLSKPLARRVDGIVGDNQPYPIEEAVDYTVPVHGEGRGLHAVMIEIRNDGLRETAQIGAWAERLAAAYREIEAEAVSLGRWRVDI</sequence>
<dbReference type="InterPro" id="IPR007709">
    <property type="entry name" value="N-FG_amidohydro"/>
</dbReference>
<organism evidence="1 2">
    <name type="scientific">Thiocapsa marina 5811</name>
    <dbReference type="NCBI Taxonomy" id="768671"/>
    <lineage>
        <taxon>Bacteria</taxon>
        <taxon>Pseudomonadati</taxon>
        <taxon>Pseudomonadota</taxon>
        <taxon>Gammaproteobacteria</taxon>
        <taxon>Chromatiales</taxon>
        <taxon>Chromatiaceae</taxon>
        <taxon>Thiocapsa</taxon>
    </lineage>
</organism>
<dbReference type="Proteomes" id="UP000005459">
    <property type="component" value="Unassembled WGS sequence"/>
</dbReference>